<evidence type="ECO:0000256" key="1">
    <source>
        <dbReference type="SAM" id="SignalP"/>
    </source>
</evidence>
<evidence type="ECO:0000259" key="2">
    <source>
        <dbReference type="Pfam" id="PF13568"/>
    </source>
</evidence>
<feature type="chain" id="PRO_5045366832" evidence="1">
    <location>
        <begin position="22"/>
        <end position="241"/>
    </location>
</feature>
<comment type="caution">
    <text evidence="3">The sequence shown here is derived from an EMBL/GenBank/DDBJ whole genome shotgun (WGS) entry which is preliminary data.</text>
</comment>
<feature type="signal peptide" evidence="1">
    <location>
        <begin position="1"/>
        <end position="21"/>
    </location>
</feature>
<dbReference type="InterPro" id="IPR025665">
    <property type="entry name" value="Beta-barrel_OMP_2"/>
</dbReference>
<proteinExistence type="predicted"/>
<name>A0ABT1T2F6_9SPHI</name>
<dbReference type="Proteomes" id="UP001204376">
    <property type="component" value="Unassembled WGS sequence"/>
</dbReference>
<sequence length="241" mass="27155">MIKTRYFILMLLMGCSNFLFAQAWGGGADNNDLSFGFSFSYVQSSFKIIKQPNWRSPFFDADLNAFATDELIGISSKPLPGFAVGFLTRYRLTDHLEVRTTPSLVFSDRAVTYSYKTPEQDVTKSVQTTTVDFPLQLKLKSDRIGNMRAYLIGGLKYSGTIGSKKDEANTAPTERLLRNVKGYSSYEAGFGFDIYFEYFKLSPEIKLTNSFGNILVADNTPYAVPISRLSLNTFTFSLFFE</sequence>
<organism evidence="3 4">
    <name type="scientific">Mucilaginibacter aquariorum</name>
    <dbReference type="NCBI Taxonomy" id="2967225"/>
    <lineage>
        <taxon>Bacteria</taxon>
        <taxon>Pseudomonadati</taxon>
        <taxon>Bacteroidota</taxon>
        <taxon>Sphingobacteriia</taxon>
        <taxon>Sphingobacteriales</taxon>
        <taxon>Sphingobacteriaceae</taxon>
        <taxon>Mucilaginibacter</taxon>
    </lineage>
</organism>
<reference evidence="3 4" key="1">
    <citation type="submission" date="2022-07" db="EMBL/GenBank/DDBJ databases">
        <title>Mucilaginibacter sp. JC4.</title>
        <authorList>
            <person name="Le V."/>
            <person name="Ko S.-R."/>
            <person name="Ahn C.-Y."/>
            <person name="Oh H.-M."/>
        </authorList>
    </citation>
    <scope>NUCLEOTIDE SEQUENCE [LARGE SCALE GENOMIC DNA]</scope>
    <source>
        <strain evidence="3 4">JC4</strain>
    </source>
</reference>
<gene>
    <name evidence="3" type="ORF">NPE20_12555</name>
</gene>
<feature type="domain" description="Outer membrane protein beta-barrel" evidence="2">
    <location>
        <begin position="33"/>
        <end position="215"/>
    </location>
</feature>
<keyword evidence="4" id="KW-1185">Reference proteome</keyword>
<dbReference type="RefSeq" id="WP_256538993.1">
    <property type="nucleotide sequence ID" value="NZ_JANHOH010000002.1"/>
</dbReference>
<protein>
    <submittedName>
        <fullName evidence="3">PorT family protein</fullName>
    </submittedName>
</protein>
<accession>A0ABT1T2F6</accession>
<dbReference type="EMBL" id="JANHOH010000002">
    <property type="protein sequence ID" value="MCQ6958796.1"/>
    <property type="molecule type" value="Genomic_DNA"/>
</dbReference>
<dbReference type="Pfam" id="PF13568">
    <property type="entry name" value="OMP_b-brl_2"/>
    <property type="match status" value="1"/>
</dbReference>
<keyword evidence="1" id="KW-0732">Signal</keyword>
<evidence type="ECO:0000313" key="4">
    <source>
        <dbReference type="Proteomes" id="UP001204376"/>
    </source>
</evidence>
<evidence type="ECO:0000313" key="3">
    <source>
        <dbReference type="EMBL" id="MCQ6958796.1"/>
    </source>
</evidence>